<keyword evidence="1" id="KW-1015">Disulfide bond</keyword>
<keyword evidence="4" id="KW-1185">Reference proteome</keyword>
<dbReference type="InterPro" id="IPR011001">
    <property type="entry name" value="Saposin-like"/>
</dbReference>
<dbReference type="AlphaFoldDB" id="A0A8C6SA70"/>
<dbReference type="InterPro" id="IPR038847">
    <property type="entry name" value="Granulysin-like"/>
</dbReference>
<dbReference type="Gene3D" id="1.10.225.10">
    <property type="entry name" value="Saposin-like"/>
    <property type="match status" value="1"/>
</dbReference>
<reference evidence="3" key="2">
    <citation type="submission" date="2025-09" db="UniProtKB">
        <authorList>
            <consortium name="Ensembl"/>
        </authorList>
    </citation>
    <scope>IDENTIFICATION</scope>
</reference>
<evidence type="ECO:0000256" key="1">
    <source>
        <dbReference type="ARBA" id="ARBA00023157"/>
    </source>
</evidence>
<name>A0A8C6SA70_9GOBI</name>
<dbReference type="InterPro" id="IPR008139">
    <property type="entry name" value="SaposinB_dom"/>
</dbReference>
<dbReference type="InterPro" id="IPR007856">
    <property type="entry name" value="SapB_1"/>
</dbReference>
<evidence type="ECO:0000259" key="2">
    <source>
        <dbReference type="PROSITE" id="PS50015"/>
    </source>
</evidence>
<feature type="domain" description="Saposin B-type" evidence="2">
    <location>
        <begin position="81"/>
        <end position="161"/>
    </location>
</feature>
<proteinExistence type="predicted"/>
<dbReference type="Ensembl" id="ENSNMLT00000003150.1">
    <property type="protein sequence ID" value="ENSNMLP00000002737.1"/>
    <property type="gene ID" value="ENSNMLG00000001976.1"/>
</dbReference>
<dbReference type="Proteomes" id="UP000694523">
    <property type="component" value="Unplaced"/>
</dbReference>
<dbReference type="SUPFAM" id="SSF47862">
    <property type="entry name" value="Saposin"/>
    <property type="match status" value="1"/>
</dbReference>
<dbReference type="GO" id="GO:0042742">
    <property type="term" value="P:defense response to bacterium"/>
    <property type="evidence" value="ECO:0007669"/>
    <property type="project" value="InterPro"/>
</dbReference>
<dbReference type="PROSITE" id="PS50015">
    <property type="entry name" value="SAP_B"/>
    <property type="match status" value="1"/>
</dbReference>
<dbReference type="GO" id="GO:0006629">
    <property type="term" value="P:lipid metabolic process"/>
    <property type="evidence" value="ECO:0007669"/>
    <property type="project" value="InterPro"/>
</dbReference>
<dbReference type="Pfam" id="PF05184">
    <property type="entry name" value="SapB_1"/>
    <property type="match status" value="1"/>
</dbReference>
<organism evidence="3 4">
    <name type="scientific">Neogobius melanostomus</name>
    <name type="common">round goby</name>
    <dbReference type="NCBI Taxonomy" id="47308"/>
    <lineage>
        <taxon>Eukaryota</taxon>
        <taxon>Metazoa</taxon>
        <taxon>Chordata</taxon>
        <taxon>Craniata</taxon>
        <taxon>Vertebrata</taxon>
        <taxon>Euteleostomi</taxon>
        <taxon>Actinopterygii</taxon>
        <taxon>Neopterygii</taxon>
        <taxon>Teleostei</taxon>
        <taxon>Neoteleostei</taxon>
        <taxon>Acanthomorphata</taxon>
        <taxon>Gobiaria</taxon>
        <taxon>Gobiiformes</taxon>
        <taxon>Gobioidei</taxon>
        <taxon>Gobiidae</taxon>
        <taxon>Benthophilinae</taxon>
        <taxon>Neogobiini</taxon>
        <taxon>Neogobius</taxon>
    </lineage>
</organism>
<dbReference type="PANTHER" id="PTHR15541:SF2">
    <property type="entry name" value="GRANULYSIN"/>
    <property type="match status" value="1"/>
</dbReference>
<dbReference type="SMART" id="SM00741">
    <property type="entry name" value="SapB"/>
    <property type="match status" value="1"/>
</dbReference>
<protein>
    <recommendedName>
        <fullName evidence="2">Saposin B-type domain-containing protein</fullName>
    </recommendedName>
</protein>
<evidence type="ECO:0000313" key="4">
    <source>
        <dbReference type="Proteomes" id="UP000694523"/>
    </source>
</evidence>
<evidence type="ECO:0000313" key="3">
    <source>
        <dbReference type="Ensembl" id="ENSNMLP00000002737.1"/>
    </source>
</evidence>
<reference evidence="3" key="1">
    <citation type="submission" date="2025-08" db="UniProtKB">
        <authorList>
            <consortium name="Ensembl"/>
        </authorList>
    </citation>
    <scope>IDENTIFICATION</scope>
</reference>
<sequence>MCCMHRALWPANHVGYLSCTSDPCIVPITAGLELTEKMNCSSLVLLCVLLIGSVWMIQGKRVAVDDGPQDQDEVDTTETKLPGLCWACKWVMNKVKKEAGKNATAKTLTSKLLSVCDKIGFLKSRCQKFVKAKLQVLVQELSTTDGVRTICIKVKACKPKEAMTDDYYPKDAGETFSGRYME</sequence>
<dbReference type="PANTHER" id="PTHR15541">
    <property type="entry name" value="GRANULYSIN RELATED"/>
    <property type="match status" value="1"/>
</dbReference>
<accession>A0A8C6SA70</accession>